<evidence type="ECO:0000313" key="5">
    <source>
        <dbReference type="Proteomes" id="UP000305654"/>
    </source>
</evidence>
<reference evidence="4 5" key="1">
    <citation type="submission" date="2019-05" db="EMBL/GenBank/DDBJ databases">
        <authorList>
            <person name="Pankratov T."/>
            <person name="Grouzdev D."/>
        </authorList>
    </citation>
    <scope>NUCLEOTIDE SEQUENCE [LARGE SCALE GENOMIC DNA]</scope>
    <source>
        <strain evidence="4 5">KEBCLARHB70R</strain>
    </source>
</reference>
<evidence type="ECO:0000313" key="4">
    <source>
        <dbReference type="EMBL" id="TLU72143.1"/>
    </source>
</evidence>
<protein>
    <submittedName>
        <fullName evidence="4">Response regulator</fullName>
    </submittedName>
</protein>
<dbReference type="PROSITE" id="PS50110">
    <property type="entry name" value="RESPONSE_REGULATORY"/>
    <property type="match status" value="1"/>
</dbReference>
<dbReference type="PANTHER" id="PTHR44591:SF3">
    <property type="entry name" value="RESPONSE REGULATORY DOMAIN-CONTAINING PROTEIN"/>
    <property type="match status" value="1"/>
</dbReference>
<organism evidence="4 5">
    <name type="scientific">Lichenicoccus roseus</name>
    <dbReference type="NCBI Taxonomy" id="2683649"/>
    <lineage>
        <taxon>Bacteria</taxon>
        <taxon>Pseudomonadati</taxon>
        <taxon>Pseudomonadota</taxon>
        <taxon>Alphaproteobacteria</taxon>
        <taxon>Acetobacterales</taxon>
        <taxon>Acetobacteraceae</taxon>
        <taxon>Lichenicoccus</taxon>
    </lineage>
</organism>
<proteinExistence type="predicted"/>
<keyword evidence="5" id="KW-1185">Reference proteome</keyword>
<comment type="caution">
    <text evidence="4">The sequence shown here is derived from an EMBL/GenBank/DDBJ whole genome shotgun (WGS) entry which is preliminary data.</text>
</comment>
<keyword evidence="1 2" id="KW-0597">Phosphoprotein</keyword>
<sequence>MTAKPVILLVEDDELIRMLVAEILRENEFDVLEAADGNAAMISVQGRPEIGCVFTDVRMPGEPDGFTLAKYIRRIRPDCPIVVTSGHARPRAEDLDEGTCFVSKPYSSVQLLTLLNSVMTPAHLDNRAAAIARA</sequence>
<dbReference type="SUPFAM" id="SSF52172">
    <property type="entry name" value="CheY-like"/>
    <property type="match status" value="1"/>
</dbReference>
<dbReference type="InterPro" id="IPR001789">
    <property type="entry name" value="Sig_transdc_resp-reg_receiver"/>
</dbReference>
<evidence type="ECO:0000256" key="1">
    <source>
        <dbReference type="ARBA" id="ARBA00022553"/>
    </source>
</evidence>
<dbReference type="Gene3D" id="3.40.50.2300">
    <property type="match status" value="1"/>
</dbReference>
<dbReference type="OrthoDB" id="8019678at2"/>
<dbReference type="RefSeq" id="WP_138326549.1">
    <property type="nucleotide sequence ID" value="NZ_VCDI01000004.1"/>
</dbReference>
<gene>
    <name evidence="4" type="ORF">FE263_13565</name>
</gene>
<name>A0A5R9J5L9_9PROT</name>
<dbReference type="InterPro" id="IPR011006">
    <property type="entry name" value="CheY-like_superfamily"/>
</dbReference>
<evidence type="ECO:0000259" key="3">
    <source>
        <dbReference type="PROSITE" id="PS50110"/>
    </source>
</evidence>
<evidence type="ECO:0000256" key="2">
    <source>
        <dbReference type="PROSITE-ProRule" id="PRU00169"/>
    </source>
</evidence>
<accession>A0A5R9J5L9</accession>
<dbReference type="GO" id="GO:0000160">
    <property type="term" value="P:phosphorelay signal transduction system"/>
    <property type="evidence" value="ECO:0007669"/>
    <property type="project" value="InterPro"/>
</dbReference>
<dbReference type="AlphaFoldDB" id="A0A5R9J5L9"/>
<dbReference type="PANTHER" id="PTHR44591">
    <property type="entry name" value="STRESS RESPONSE REGULATOR PROTEIN 1"/>
    <property type="match status" value="1"/>
</dbReference>
<dbReference type="Pfam" id="PF00072">
    <property type="entry name" value="Response_reg"/>
    <property type="match status" value="1"/>
</dbReference>
<dbReference type="SMART" id="SM00448">
    <property type="entry name" value="REC"/>
    <property type="match status" value="1"/>
</dbReference>
<feature type="domain" description="Response regulatory" evidence="3">
    <location>
        <begin position="6"/>
        <end position="119"/>
    </location>
</feature>
<dbReference type="InterPro" id="IPR050595">
    <property type="entry name" value="Bact_response_regulator"/>
</dbReference>
<feature type="modified residue" description="4-aspartylphosphate" evidence="2">
    <location>
        <position position="56"/>
    </location>
</feature>
<dbReference type="Proteomes" id="UP000305654">
    <property type="component" value="Unassembled WGS sequence"/>
</dbReference>
<dbReference type="EMBL" id="VCDI01000004">
    <property type="protein sequence ID" value="TLU72143.1"/>
    <property type="molecule type" value="Genomic_DNA"/>
</dbReference>